<feature type="region of interest" description="Disordered" evidence="1">
    <location>
        <begin position="147"/>
        <end position="202"/>
    </location>
</feature>
<dbReference type="Proteomes" id="UP001147760">
    <property type="component" value="Unassembled WGS sequence"/>
</dbReference>
<evidence type="ECO:0000256" key="1">
    <source>
        <dbReference type="SAM" id="MobiDB-lite"/>
    </source>
</evidence>
<sequence length="466" mass="51641">MITAGLEFGYVCTGEAFIFLRVPLKDPSTVYYYLSVPKEDVGDTTGWTGNPSDDNRLHLTALGQVLAFTLRALQTPGRGTGWSKWAEKRLVKWKMIFDHVLGEISNVEVPSSEYKPPRTSTAFGLLSPVKTRSKSTAATFASCTPLEALSSSDSGDSPDGPNSHTPSRRPRGPRADSSALPPSSAATKSRGGRGDSSSKGKSRQYQYCTQQCLLGLVTRGSLDQKCPNVQDHGVDRHSISKATLIRLLDRQFFGQVPDPDSEMGCESLHIHGTRGALFKVTLFSHGYTFVGKGVPMEFLGHIQHEERVYSRLRPLQGLHVPVGLGGLDLRRSISYDGIAEIEHLMLMGYAGRTLATMVRLARLAERHEIEPDQLTRLAEVSLHAIHGLGVLHSDPIAGNLVYNQDSGRVMFIDFERAEFQKRRPALESLSPNQKHKQATDACEKNPIKRANCFELETRRMRNLMRW</sequence>
<protein>
    <recommendedName>
        <fullName evidence="4">Protein kinase domain-containing protein</fullName>
    </recommendedName>
</protein>
<evidence type="ECO:0008006" key="4">
    <source>
        <dbReference type="Google" id="ProtNLM"/>
    </source>
</evidence>
<feature type="compositionally biased region" description="Low complexity" evidence="1">
    <location>
        <begin position="175"/>
        <end position="191"/>
    </location>
</feature>
<keyword evidence="3" id="KW-1185">Reference proteome</keyword>
<proteinExistence type="predicted"/>
<evidence type="ECO:0000313" key="2">
    <source>
        <dbReference type="EMBL" id="KAJ5477928.1"/>
    </source>
</evidence>
<name>A0A9W9WWA9_9EURO</name>
<reference evidence="2" key="2">
    <citation type="journal article" date="2023" name="IMA Fungus">
        <title>Comparative genomic study of the Penicillium genus elucidates a diverse pangenome and 15 lateral gene transfer events.</title>
        <authorList>
            <person name="Petersen C."/>
            <person name="Sorensen T."/>
            <person name="Nielsen M.R."/>
            <person name="Sondergaard T.E."/>
            <person name="Sorensen J.L."/>
            <person name="Fitzpatrick D.A."/>
            <person name="Frisvad J.C."/>
            <person name="Nielsen K.L."/>
        </authorList>
    </citation>
    <scope>NUCLEOTIDE SEQUENCE</scope>
    <source>
        <strain evidence="2">IBT 17660</strain>
    </source>
</reference>
<gene>
    <name evidence="2" type="ORF">N7530_003437</name>
</gene>
<dbReference type="OrthoDB" id="2156052at2759"/>
<evidence type="ECO:0000313" key="3">
    <source>
        <dbReference type="Proteomes" id="UP001147760"/>
    </source>
</evidence>
<feature type="compositionally biased region" description="Low complexity" evidence="1">
    <location>
        <begin position="150"/>
        <end position="161"/>
    </location>
</feature>
<dbReference type="SUPFAM" id="SSF56112">
    <property type="entry name" value="Protein kinase-like (PK-like)"/>
    <property type="match status" value="1"/>
</dbReference>
<dbReference type="AlphaFoldDB" id="A0A9W9WWA9"/>
<dbReference type="InterPro" id="IPR011009">
    <property type="entry name" value="Kinase-like_dom_sf"/>
</dbReference>
<accession>A0A9W9WWA9</accession>
<reference evidence="2" key="1">
    <citation type="submission" date="2022-12" db="EMBL/GenBank/DDBJ databases">
        <authorList>
            <person name="Petersen C."/>
        </authorList>
    </citation>
    <scope>NUCLEOTIDE SEQUENCE</scope>
    <source>
        <strain evidence="2">IBT 17660</strain>
    </source>
</reference>
<organism evidence="2 3">
    <name type="scientific">Penicillium desertorum</name>
    <dbReference type="NCBI Taxonomy" id="1303715"/>
    <lineage>
        <taxon>Eukaryota</taxon>
        <taxon>Fungi</taxon>
        <taxon>Dikarya</taxon>
        <taxon>Ascomycota</taxon>
        <taxon>Pezizomycotina</taxon>
        <taxon>Eurotiomycetes</taxon>
        <taxon>Eurotiomycetidae</taxon>
        <taxon>Eurotiales</taxon>
        <taxon>Aspergillaceae</taxon>
        <taxon>Penicillium</taxon>
    </lineage>
</organism>
<comment type="caution">
    <text evidence="2">The sequence shown here is derived from an EMBL/GenBank/DDBJ whole genome shotgun (WGS) entry which is preliminary data.</text>
</comment>
<dbReference type="EMBL" id="JAPWDO010000003">
    <property type="protein sequence ID" value="KAJ5477928.1"/>
    <property type="molecule type" value="Genomic_DNA"/>
</dbReference>